<reference evidence="18" key="1">
    <citation type="journal article" date="2019" name="Int. J. Syst. Evol. Microbiol.">
        <title>The Global Catalogue of Microorganisms (GCM) 10K type strain sequencing project: providing services to taxonomists for standard genome sequencing and annotation.</title>
        <authorList>
            <consortium name="The Broad Institute Genomics Platform"/>
            <consortium name="The Broad Institute Genome Sequencing Center for Infectious Disease"/>
            <person name="Wu L."/>
            <person name="Ma J."/>
        </authorList>
    </citation>
    <scope>NUCLEOTIDE SEQUENCE [LARGE SCALE GENOMIC DNA]</scope>
    <source>
        <strain evidence="18">JCM 17805</strain>
    </source>
</reference>
<comment type="subcellular location">
    <subcellularLocation>
        <location evidence="14">Endomembrane system</location>
        <topology evidence="14">Single-pass membrane protein</topology>
    </subcellularLocation>
</comment>
<evidence type="ECO:0000256" key="13">
    <source>
        <dbReference type="ARBA" id="ARBA00026054"/>
    </source>
</evidence>
<comment type="similarity">
    <text evidence="1 15">Belongs to the ATPase B chain family.</text>
</comment>
<dbReference type="Pfam" id="PF00430">
    <property type="entry name" value="ATP-synt_B"/>
    <property type="match status" value="1"/>
</dbReference>
<evidence type="ECO:0000256" key="8">
    <source>
        <dbReference type="ARBA" id="ARBA00023065"/>
    </source>
</evidence>
<dbReference type="InterPro" id="IPR002146">
    <property type="entry name" value="ATP_synth_b/b'su_bac/chlpt"/>
</dbReference>
<keyword evidence="6 15" id="KW-0375">Hydrogen ion transport</keyword>
<keyword evidence="3" id="KW-1003">Cell membrane</keyword>
<dbReference type="PANTHER" id="PTHR33445">
    <property type="entry name" value="ATP SYNTHASE SUBUNIT B', CHLOROPLASTIC"/>
    <property type="match status" value="1"/>
</dbReference>
<sequence>MQALSERQKKIAEGLEAATRASQDLELAQQKATDNLREAKEQAQAIIEQATRRATQLIDESKEQARAEGERLKVAAQADIEQEVNRAREVLRAEVATLAVAGAEKILGSHIDNGANDKLVDQLVAEL</sequence>
<evidence type="ECO:0000256" key="11">
    <source>
        <dbReference type="ARBA" id="ARBA00025198"/>
    </source>
</evidence>
<dbReference type="EMBL" id="BAABFL010000391">
    <property type="protein sequence ID" value="GAA4650380.1"/>
    <property type="molecule type" value="Genomic_DNA"/>
</dbReference>
<accession>A0ABP8V528</accession>
<evidence type="ECO:0000256" key="16">
    <source>
        <dbReference type="SAM" id="Coils"/>
    </source>
</evidence>
<evidence type="ECO:0000256" key="7">
    <source>
        <dbReference type="ARBA" id="ARBA00022989"/>
    </source>
</evidence>
<evidence type="ECO:0000313" key="18">
    <source>
        <dbReference type="Proteomes" id="UP001500604"/>
    </source>
</evidence>
<dbReference type="NCBIfam" id="NF004411">
    <property type="entry name" value="PRK05759.1-2"/>
    <property type="match status" value="1"/>
</dbReference>
<comment type="function">
    <text evidence="11">F(1)F(0) ATP synthase produces ATP from ADP in the presence of a proton or sodium gradient. F-type ATPases consist of two structural domains, F(1) containing the extramembraneous catalytic core and F(0) containing the membrane proton channel, linked together by a central stalk and a peripheral stalk. During catalysis, ATP synthesis in the catalytic domain of F(1) is coupled via a rotary mechanism of the central stalk subunits to proton translocation.</text>
</comment>
<dbReference type="Gene3D" id="1.20.5.620">
    <property type="entry name" value="F1F0 ATP synthase subunit B, membrane domain"/>
    <property type="match status" value="1"/>
</dbReference>
<keyword evidence="9" id="KW-0472">Membrane</keyword>
<keyword evidence="10" id="KW-0066">ATP synthesis</keyword>
<dbReference type="InterPro" id="IPR028987">
    <property type="entry name" value="ATP_synth_B-like_membr_sf"/>
</dbReference>
<evidence type="ECO:0000256" key="1">
    <source>
        <dbReference type="ARBA" id="ARBA00005513"/>
    </source>
</evidence>
<keyword evidence="2 15" id="KW-0813">Transport</keyword>
<evidence type="ECO:0000256" key="6">
    <source>
        <dbReference type="ARBA" id="ARBA00022781"/>
    </source>
</evidence>
<dbReference type="InterPro" id="IPR005864">
    <property type="entry name" value="ATP_synth_F0_bsu_bac"/>
</dbReference>
<evidence type="ECO:0000313" key="17">
    <source>
        <dbReference type="EMBL" id="GAA4650380.1"/>
    </source>
</evidence>
<keyword evidence="18" id="KW-1185">Reference proteome</keyword>
<evidence type="ECO:0000256" key="3">
    <source>
        <dbReference type="ARBA" id="ARBA00022475"/>
    </source>
</evidence>
<comment type="subunit">
    <text evidence="13">F-type ATPases have 2 components, F(1) - the catalytic core - and F(0) - the membrane proton channel. F(1) has five subunits: alpha(3), beta(3), gamma(1), delta(1), epsilon(1). F(0) has four main subunits: a(1), b(2) and c(10-14). The alpha and beta chains form an alternating ring which encloses part of the gamma chain. F(1) is attached to F(0) by a central stalk formed by the gamma and epsilon chains, while a peripheral stalk is formed by the delta and b chains.</text>
</comment>
<dbReference type="CDD" id="cd06503">
    <property type="entry name" value="ATP-synt_Fo_b"/>
    <property type="match status" value="1"/>
</dbReference>
<evidence type="ECO:0000256" key="14">
    <source>
        <dbReference type="ARBA" id="ARBA00037847"/>
    </source>
</evidence>
<organism evidence="17 18">
    <name type="scientific">Kistimonas scapharcae</name>
    <dbReference type="NCBI Taxonomy" id="1036133"/>
    <lineage>
        <taxon>Bacteria</taxon>
        <taxon>Pseudomonadati</taxon>
        <taxon>Pseudomonadota</taxon>
        <taxon>Gammaproteobacteria</taxon>
        <taxon>Oceanospirillales</taxon>
        <taxon>Endozoicomonadaceae</taxon>
        <taxon>Kistimonas</taxon>
    </lineage>
</organism>
<protein>
    <submittedName>
        <fullName evidence="17">F0F1 ATP synthase subunit B</fullName>
    </submittedName>
</protein>
<evidence type="ECO:0000256" key="2">
    <source>
        <dbReference type="ARBA" id="ARBA00022448"/>
    </source>
</evidence>
<proteinExistence type="inferred from homology"/>
<comment type="function">
    <text evidence="12">Component of the F(0) channel, it forms part of the peripheral stalk, linking F(1) to F(0). The b'-subunit is a diverged and duplicated form of b found in plants and photosynthetic bacteria.</text>
</comment>
<evidence type="ECO:0000256" key="9">
    <source>
        <dbReference type="ARBA" id="ARBA00023136"/>
    </source>
</evidence>
<comment type="caution">
    <text evidence="17">The sequence shown here is derived from an EMBL/GenBank/DDBJ whole genome shotgun (WGS) entry which is preliminary data.</text>
</comment>
<dbReference type="Proteomes" id="UP001500604">
    <property type="component" value="Unassembled WGS sequence"/>
</dbReference>
<evidence type="ECO:0000256" key="15">
    <source>
        <dbReference type="RuleBase" id="RU003848"/>
    </source>
</evidence>
<name>A0ABP8V528_9GAMM</name>
<keyword evidence="8 15" id="KW-0406">Ion transport</keyword>
<dbReference type="NCBIfam" id="TIGR01144">
    <property type="entry name" value="ATP_synt_b"/>
    <property type="match status" value="1"/>
</dbReference>
<dbReference type="SUPFAM" id="SSF81573">
    <property type="entry name" value="F1F0 ATP synthase subunit B, membrane domain"/>
    <property type="match status" value="1"/>
</dbReference>
<dbReference type="InterPro" id="IPR050059">
    <property type="entry name" value="ATP_synthase_B_chain"/>
</dbReference>
<keyword evidence="4 15" id="KW-0138">CF(0)</keyword>
<evidence type="ECO:0000256" key="4">
    <source>
        <dbReference type="ARBA" id="ARBA00022547"/>
    </source>
</evidence>
<keyword evidence="16" id="KW-0175">Coiled coil</keyword>
<keyword evidence="7" id="KW-1133">Transmembrane helix</keyword>
<feature type="coiled-coil region" evidence="16">
    <location>
        <begin position="15"/>
        <end position="67"/>
    </location>
</feature>
<evidence type="ECO:0000256" key="5">
    <source>
        <dbReference type="ARBA" id="ARBA00022692"/>
    </source>
</evidence>
<evidence type="ECO:0000256" key="12">
    <source>
        <dbReference type="ARBA" id="ARBA00025614"/>
    </source>
</evidence>
<evidence type="ECO:0000256" key="10">
    <source>
        <dbReference type="ARBA" id="ARBA00023310"/>
    </source>
</evidence>
<gene>
    <name evidence="17" type="ORF">GCM10023116_26630</name>
</gene>
<keyword evidence="5 15" id="KW-0812">Transmembrane</keyword>
<dbReference type="PANTHER" id="PTHR33445:SF1">
    <property type="entry name" value="ATP SYNTHASE SUBUNIT B"/>
    <property type="match status" value="1"/>
</dbReference>